<accession>A0ABU2ZN26</accession>
<dbReference type="Proteomes" id="UP001259803">
    <property type="component" value="Unassembled WGS sequence"/>
</dbReference>
<comment type="caution">
    <text evidence="1">The sequence shown here is derived from an EMBL/GenBank/DDBJ whole genome shotgun (WGS) entry which is preliminary data.</text>
</comment>
<reference evidence="1 2" key="1">
    <citation type="submission" date="2023-09" db="EMBL/GenBank/DDBJ databases">
        <authorList>
            <person name="Rey-Velasco X."/>
        </authorList>
    </citation>
    <scope>NUCLEOTIDE SEQUENCE [LARGE SCALE GENOMIC DNA]</scope>
    <source>
        <strain evidence="1 2">F390</strain>
    </source>
</reference>
<feature type="non-terminal residue" evidence="1">
    <location>
        <position position="1"/>
    </location>
</feature>
<gene>
    <name evidence="1" type="ORF">RM533_11725</name>
</gene>
<sequence length="128" mass="13951">DCNPALGSEKGQVEKNVKDARRRAWQRLPSFADIGVLDAWLEEHCITHSGEIQHGGLPGTVAGVHAKKENSVMPLGRFFIACIEHTKRVSPFVSSTPRAIAIGWHPPLANRLVSVRINSDQIVVPAEG</sequence>
<proteinExistence type="predicted"/>
<organism evidence="1 2">
    <name type="scientific">Croceicoccus esteveae</name>
    <dbReference type="NCBI Taxonomy" id="3075597"/>
    <lineage>
        <taxon>Bacteria</taxon>
        <taxon>Pseudomonadati</taxon>
        <taxon>Pseudomonadota</taxon>
        <taxon>Alphaproteobacteria</taxon>
        <taxon>Sphingomonadales</taxon>
        <taxon>Erythrobacteraceae</taxon>
        <taxon>Croceicoccus</taxon>
    </lineage>
</organism>
<evidence type="ECO:0000313" key="2">
    <source>
        <dbReference type="Proteomes" id="UP001259803"/>
    </source>
</evidence>
<dbReference type="EMBL" id="JAVRHS010000011">
    <property type="protein sequence ID" value="MDT0576842.1"/>
    <property type="molecule type" value="Genomic_DNA"/>
</dbReference>
<evidence type="ECO:0000313" key="1">
    <source>
        <dbReference type="EMBL" id="MDT0576842.1"/>
    </source>
</evidence>
<protein>
    <submittedName>
        <fullName evidence="1">IS21 family transposase</fullName>
    </submittedName>
</protein>
<name>A0ABU2ZN26_9SPHN</name>
<keyword evidence="2" id="KW-1185">Reference proteome</keyword>